<organism evidence="1 2">
    <name type="scientific">Rickenella mellea</name>
    <dbReference type="NCBI Taxonomy" id="50990"/>
    <lineage>
        <taxon>Eukaryota</taxon>
        <taxon>Fungi</taxon>
        <taxon>Dikarya</taxon>
        <taxon>Basidiomycota</taxon>
        <taxon>Agaricomycotina</taxon>
        <taxon>Agaricomycetes</taxon>
        <taxon>Hymenochaetales</taxon>
        <taxon>Rickenellaceae</taxon>
        <taxon>Rickenella</taxon>
    </lineage>
</organism>
<evidence type="ECO:0000313" key="1">
    <source>
        <dbReference type="EMBL" id="TDL13959.1"/>
    </source>
</evidence>
<keyword evidence="2" id="KW-1185">Reference proteome</keyword>
<sequence length="103" mass="11022">MIVLRFAITQLNTYDFDRIQSHASIRGNLLKQPLPLRDPELFSGDAPVEILGRSPFDVSNLAERGEVGAGRPAGAVQTTDRVLAGAARSCFPTQVLGASSKAK</sequence>
<proteinExistence type="predicted"/>
<accession>A0A4Y7PHB9</accession>
<dbReference type="VEuPathDB" id="FungiDB:BD410DRAFT_846472"/>
<dbReference type="EMBL" id="ML170420">
    <property type="protein sequence ID" value="TDL13959.1"/>
    <property type="molecule type" value="Genomic_DNA"/>
</dbReference>
<reference evidence="1 2" key="1">
    <citation type="submission" date="2018-06" db="EMBL/GenBank/DDBJ databases">
        <title>A transcriptomic atlas of mushroom development highlights an independent origin of complex multicellularity.</title>
        <authorList>
            <consortium name="DOE Joint Genome Institute"/>
            <person name="Krizsan K."/>
            <person name="Almasi E."/>
            <person name="Merenyi Z."/>
            <person name="Sahu N."/>
            <person name="Viragh M."/>
            <person name="Koszo T."/>
            <person name="Mondo S."/>
            <person name="Kiss B."/>
            <person name="Balint B."/>
            <person name="Kues U."/>
            <person name="Barry K."/>
            <person name="Hegedus J.C."/>
            <person name="Henrissat B."/>
            <person name="Johnson J."/>
            <person name="Lipzen A."/>
            <person name="Ohm R."/>
            <person name="Nagy I."/>
            <person name="Pangilinan J."/>
            <person name="Yan J."/>
            <person name="Xiong Y."/>
            <person name="Grigoriev I.V."/>
            <person name="Hibbett D.S."/>
            <person name="Nagy L.G."/>
        </authorList>
    </citation>
    <scope>NUCLEOTIDE SEQUENCE [LARGE SCALE GENOMIC DNA]</scope>
    <source>
        <strain evidence="1 2">SZMC22713</strain>
    </source>
</reference>
<name>A0A4Y7PHB9_9AGAM</name>
<protein>
    <submittedName>
        <fullName evidence="1">Uncharacterized protein</fullName>
    </submittedName>
</protein>
<dbReference type="AlphaFoldDB" id="A0A4Y7PHB9"/>
<gene>
    <name evidence="1" type="ORF">BD410DRAFT_846472</name>
</gene>
<dbReference type="Proteomes" id="UP000294933">
    <property type="component" value="Unassembled WGS sequence"/>
</dbReference>
<evidence type="ECO:0000313" key="2">
    <source>
        <dbReference type="Proteomes" id="UP000294933"/>
    </source>
</evidence>